<feature type="compositionally biased region" description="Low complexity" evidence="9">
    <location>
        <begin position="704"/>
        <end position="722"/>
    </location>
</feature>
<dbReference type="Proteomes" id="UP001187192">
    <property type="component" value="Unassembled WGS sequence"/>
</dbReference>
<evidence type="ECO:0008006" key="15">
    <source>
        <dbReference type="Google" id="ProtNLM"/>
    </source>
</evidence>
<proteinExistence type="predicted"/>
<dbReference type="SMART" id="SM00369">
    <property type="entry name" value="LRR_TYP"/>
    <property type="match status" value="8"/>
</dbReference>
<dbReference type="Gene3D" id="3.80.10.10">
    <property type="entry name" value="Ribonuclease Inhibitor"/>
    <property type="match status" value="5"/>
</dbReference>
<dbReference type="Pfam" id="PF08263">
    <property type="entry name" value="LRRNT_2"/>
    <property type="match status" value="1"/>
</dbReference>
<dbReference type="PANTHER" id="PTHR48060:SF21">
    <property type="entry name" value="L DOMAIN-LIKE PROTEIN"/>
    <property type="match status" value="1"/>
</dbReference>
<organism evidence="13 14">
    <name type="scientific">Ficus carica</name>
    <name type="common">Common fig</name>
    <dbReference type="NCBI Taxonomy" id="3494"/>
    <lineage>
        <taxon>Eukaryota</taxon>
        <taxon>Viridiplantae</taxon>
        <taxon>Streptophyta</taxon>
        <taxon>Embryophyta</taxon>
        <taxon>Tracheophyta</taxon>
        <taxon>Spermatophyta</taxon>
        <taxon>Magnoliopsida</taxon>
        <taxon>eudicotyledons</taxon>
        <taxon>Gunneridae</taxon>
        <taxon>Pentapetalae</taxon>
        <taxon>rosids</taxon>
        <taxon>fabids</taxon>
        <taxon>Rosales</taxon>
        <taxon>Moraceae</taxon>
        <taxon>Ficeae</taxon>
        <taxon>Ficus</taxon>
    </lineage>
</organism>
<feature type="region of interest" description="Disordered" evidence="9">
    <location>
        <begin position="698"/>
        <end position="722"/>
    </location>
</feature>
<evidence type="ECO:0000256" key="6">
    <source>
        <dbReference type="ARBA" id="ARBA00022989"/>
    </source>
</evidence>
<accession>A0AA87ZUZ2</accession>
<dbReference type="Pfam" id="PF23598">
    <property type="entry name" value="LRR_14"/>
    <property type="match status" value="2"/>
</dbReference>
<evidence type="ECO:0000313" key="14">
    <source>
        <dbReference type="Proteomes" id="UP001187192"/>
    </source>
</evidence>
<dbReference type="InterPro" id="IPR053211">
    <property type="entry name" value="DNA_repair-toleration"/>
</dbReference>
<evidence type="ECO:0000256" key="3">
    <source>
        <dbReference type="ARBA" id="ARBA00022692"/>
    </source>
</evidence>
<dbReference type="InterPro" id="IPR013210">
    <property type="entry name" value="LRR_N_plant-typ"/>
</dbReference>
<dbReference type="PANTHER" id="PTHR48060">
    <property type="entry name" value="DNA DAMAGE-REPAIR/TOLERATION PROTEIN DRT100"/>
    <property type="match status" value="1"/>
</dbReference>
<name>A0AA87ZUZ2_FICCA</name>
<dbReference type="InterPro" id="IPR003591">
    <property type="entry name" value="Leu-rich_rpt_typical-subtyp"/>
</dbReference>
<sequence>MRILLLLWLFFLPICSVLLGVEIGVASGQCLGDQQSLLLQLKNSLLPSAPNSKKLVQWNRDVDCCSWDGVICDDGQRVTGLNLSGESISGGVEKSSLFKLQHLNSLDLSYNHINSTFPAGIGNLTNLTYLNLSNAGFGGQIPQEISQLTSLVSLEISTLPFWQISSLKLESPNLSTLVQNLSNLEELYLDGVNISARGNDWCHGLSSSVPKLRVLSLTYCYLSGPIHQSLGKLQSLSVIRLDNNNLSSPVPGFISNFSNLTSLRLSSCGLYGTFPKEIFKVPTLQNIDVSFNQLLHGSLPEFSQNNALRRVVLGSTNFSGKLPPSIGNLRNLSILDLSNCQFDGTLPSSMGQLTQLVLVDLSNNKFFSPIPSFKMSKNLTEIVLSHNSLTGAITSSHWEGLTKLLVVDLRNNLLNGSIPPSLFALPSLKEVQLSFNRFDGPLPEFQNTSTSLLEILDLSGNSLTGPIPMSIFYLKKLSILSLSFNKLNGRKHLEKFQVFHNLTTLDLSYNNLSVVANGNDSTRSSFSKISTLKLASCRLGIFPYLKNQAKLDYLDLSDNQIPGELPNWVWELGNGSLQYLNLSRNNLTRLQEPYSSIYSGIGFGLGSGAVVALLMFWDEGKNWLENRIDKILLVILPMLGYAYKPRDEWDDEDDTEDAGSDSAEDDEEDESDDEELRGRYCVFCSKLDITRTRVIHDPRCTCHSSPPSSSSSFSSSTSSHSP</sequence>
<evidence type="ECO:0000259" key="11">
    <source>
        <dbReference type="Pfam" id="PF08263"/>
    </source>
</evidence>
<feature type="chain" id="PRO_5041678456" description="Leucine-rich repeat-containing N-terminal plant-type domain-containing protein" evidence="10">
    <location>
        <begin position="21"/>
        <end position="722"/>
    </location>
</feature>
<feature type="domain" description="Disease resistance R13L4/SHOC-2-like LRR" evidence="12">
    <location>
        <begin position="81"/>
        <end position="294"/>
    </location>
</feature>
<protein>
    <recommendedName>
        <fullName evidence="15">Leucine-rich repeat-containing N-terminal plant-type domain-containing protein</fullName>
    </recommendedName>
</protein>
<dbReference type="InterPro" id="IPR055414">
    <property type="entry name" value="LRR_R13L4/SHOC2-like"/>
</dbReference>
<evidence type="ECO:0000256" key="10">
    <source>
        <dbReference type="SAM" id="SignalP"/>
    </source>
</evidence>
<evidence type="ECO:0000256" key="5">
    <source>
        <dbReference type="ARBA" id="ARBA00022737"/>
    </source>
</evidence>
<gene>
    <name evidence="13" type="ORF">TIFTF001_009599</name>
</gene>
<dbReference type="InterPro" id="IPR001611">
    <property type="entry name" value="Leu-rich_rpt"/>
</dbReference>
<comment type="subcellular location">
    <subcellularLocation>
        <location evidence="1">Membrane</location>
    </subcellularLocation>
</comment>
<dbReference type="EMBL" id="BTGU01000011">
    <property type="protein sequence ID" value="GMN40384.1"/>
    <property type="molecule type" value="Genomic_DNA"/>
</dbReference>
<evidence type="ECO:0000256" key="1">
    <source>
        <dbReference type="ARBA" id="ARBA00004370"/>
    </source>
</evidence>
<feature type="compositionally biased region" description="Acidic residues" evidence="9">
    <location>
        <begin position="648"/>
        <end position="675"/>
    </location>
</feature>
<feature type="region of interest" description="Disordered" evidence="9">
    <location>
        <begin position="646"/>
        <end position="675"/>
    </location>
</feature>
<evidence type="ECO:0000256" key="4">
    <source>
        <dbReference type="ARBA" id="ARBA00022729"/>
    </source>
</evidence>
<comment type="caution">
    <text evidence="13">The sequence shown here is derived from an EMBL/GenBank/DDBJ whole genome shotgun (WGS) entry which is preliminary data.</text>
</comment>
<dbReference type="SMART" id="SM00365">
    <property type="entry name" value="LRR_SD22"/>
    <property type="match status" value="4"/>
</dbReference>
<dbReference type="FunFam" id="3.80.10.10:FF:000041">
    <property type="entry name" value="LRR receptor-like serine/threonine-protein kinase ERECTA"/>
    <property type="match status" value="1"/>
</dbReference>
<dbReference type="SUPFAM" id="SSF52047">
    <property type="entry name" value="RNI-like"/>
    <property type="match status" value="1"/>
</dbReference>
<keyword evidence="3" id="KW-0812">Transmembrane</keyword>
<keyword evidence="8" id="KW-0325">Glycoprotein</keyword>
<keyword evidence="2" id="KW-0433">Leucine-rich repeat</keyword>
<dbReference type="AlphaFoldDB" id="A0AA87ZUZ2"/>
<dbReference type="InterPro" id="IPR032675">
    <property type="entry name" value="LRR_dom_sf"/>
</dbReference>
<evidence type="ECO:0000256" key="7">
    <source>
        <dbReference type="ARBA" id="ARBA00023136"/>
    </source>
</evidence>
<feature type="domain" description="Leucine-rich repeat-containing N-terminal plant-type" evidence="11">
    <location>
        <begin position="33"/>
        <end position="73"/>
    </location>
</feature>
<keyword evidence="5" id="KW-0677">Repeat</keyword>
<dbReference type="SUPFAM" id="SSF52058">
    <property type="entry name" value="L domain-like"/>
    <property type="match status" value="1"/>
</dbReference>
<evidence type="ECO:0000259" key="12">
    <source>
        <dbReference type="Pfam" id="PF23598"/>
    </source>
</evidence>
<evidence type="ECO:0000256" key="8">
    <source>
        <dbReference type="ARBA" id="ARBA00023180"/>
    </source>
</evidence>
<dbReference type="GO" id="GO:0016020">
    <property type="term" value="C:membrane"/>
    <property type="evidence" value="ECO:0007669"/>
    <property type="project" value="UniProtKB-SubCell"/>
</dbReference>
<keyword evidence="7" id="KW-0472">Membrane</keyword>
<feature type="signal peptide" evidence="10">
    <location>
        <begin position="1"/>
        <end position="20"/>
    </location>
</feature>
<reference evidence="13" key="1">
    <citation type="submission" date="2023-07" db="EMBL/GenBank/DDBJ databases">
        <title>draft genome sequence of fig (Ficus carica).</title>
        <authorList>
            <person name="Takahashi T."/>
            <person name="Nishimura K."/>
        </authorList>
    </citation>
    <scope>NUCLEOTIDE SEQUENCE</scope>
</reference>
<evidence type="ECO:0000256" key="9">
    <source>
        <dbReference type="SAM" id="MobiDB-lite"/>
    </source>
</evidence>
<keyword evidence="4 10" id="KW-0732">Signal</keyword>
<feature type="domain" description="Disease resistance R13L4/SHOC-2-like LRR" evidence="12">
    <location>
        <begin position="305"/>
        <end position="535"/>
    </location>
</feature>
<evidence type="ECO:0000313" key="13">
    <source>
        <dbReference type="EMBL" id="GMN40384.1"/>
    </source>
</evidence>
<dbReference type="Pfam" id="PF00560">
    <property type="entry name" value="LRR_1"/>
    <property type="match status" value="2"/>
</dbReference>
<dbReference type="PROSITE" id="PS51450">
    <property type="entry name" value="LRR"/>
    <property type="match status" value="2"/>
</dbReference>
<evidence type="ECO:0000256" key="2">
    <source>
        <dbReference type="ARBA" id="ARBA00022614"/>
    </source>
</evidence>
<keyword evidence="14" id="KW-1185">Reference proteome</keyword>
<keyword evidence="6" id="KW-1133">Transmembrane helix</keyword>